<dbReference type="Proteomes" id="UP000887566">
    <property type="component" value="Unplaced"/>
</dbReference>
<organism evidence="2 3">
    <name type="scientific">Plectus sambesii</name>
    <dbReference type="NCBI Taxonomy" id="2011161"/>
    <lineage>
        <taxon>Eukaryota</taxon>
        <taxon>Metazoa</taxon>
        <taxon>Ecdysozoa</taxon>
        <taxon>Nematoda</taxon>
        <taxon>Chromadorea</taxon>
        <taxon>Plectida</taxon>
        <taxon>Plectina</taxon>
        <taxon>Plectoidea</taxon>
        <taxon>Plectidae</taxon>
        <taxon>Plectus</taxon>
    </lineage>
</organism>
<dbReference type="InterPro" id="IPR055204">
    <property type="entry name" value="HNRNPL_RRM"/>
</dbReference>
<accession>A0A914WAZ2</accession>
<feature type="domain" description="Heterogeneous nuclear ribonucleoprotein L RRM" evidence="1">
    <location>
        <begin position="1"/>
        <end position="65"/>
    </location>
</feature>
<dbReference type="Pfam" id="PF22976">
    <property type="entry name" value="RRM_10"/>
    <property type="match status" value="1"/>
</dbReference>
<evidence type="ECO:0000313" key="2">
    <source>
        <dbReference type="Proteomes" id="UP000887566"/>
    </source>
</evidence>
<proteinExistence type="predicted"/>
<dbReference type="AlphaFoldDB" id="A0A914WAZ2"/>
<keyword evidence="2" id="KW-1185">Reference proteome</keyword>
<evidence type="ECO:0000259" key="1">
    <source>
        <dbReference type="Pfam" id="PF22976"/>
    </source>
</evidence>
<reference evidence="3" key="1">
    <citation type="submission" date="2022-11" db="UniProtKB">
        <authorList>
            <consortium name="WormBaseParasite"/>
        </authorList>
    </citation>
    <scope>IDENTIFICATION</scope>
</reference>
<dbReference type="InterPro" id="IPR012677">
    <property type="entry name" value="Nucleotide-bd_a/b_plait_sf"/>
</dbReference>
<sequence>MFTDRHAPEPRTVTIFPQKSDRSSAGVCEFDTTEEATDALVICNHTPVDSPVGKAPYIVKLAFAGGRDGKDFRP</sequence>
<protein>
    <submittedName>
        <fullName evidence="3">RRM domain-containing protein</fullName>
    </submittedName>
</protein>
<dbReference type="Gene3D" id="3.30.70.330">
    <property type="match status" value="1"/>
</dbReference>
<evidence type="ECO:0000313" key="3">
    <source>
        <dbReference type="WBParaSite" id="PSAMB.scaffold3644size17458.g22110.t1"/>
    </source>
</evidence>
<name>A0A914WAZ2_9BILA</name>
<dbReference type="WBParaSite" id="PSAMB.scaffold3644size17458.g22110.t1">
    <property type="protein sequence ID" value="PSAMB.scaffold3644size17458.g22110.t1"/>
    <property type="gene ID" value="PSAMB.scaffold3644size17458.g22110"/>
</dbReference>